<feature type="transmembrane region" description="Helical" evidence="1">
    <location>
        <begin position="579"/>
        <end position="603"/>
    </location>
</feature>
<sequence length="606" mass="67987">MGLLTDPSGLRGRPFQLIVKHHGLICSVLYLASLFWFGMLASDQVNAGTYLSENALLPGLVTLNSDVTNDAKKLLKDLELEMRTNGRSMPVAWLQNVFSSMRINSYIHNFTLNYPFSPNKKFYGTNVYGIIRGGGSANEAMVISVPFRPAQSPHPSTAPGLALQLAITSYFRRQKYWAKDIIVLISEHELLGMQAWLEAYHGTSCGAKRVLDAGELPARGGAIQAAINLELPSIKMEKLDVKLVGLNGQLPNLDLVNLVHRICAKERVRHSYAGREKIANLASSEQWKHSVQTLLFSVLGQATGLPDGNHGLFHRFGIEAVTISGVAKEGSGYHISLHNVSRVVEGIFRSINNLLERFHQSYFFYLLTDTDRFVSIGLYMPCIGMMVGALLIRAFAVHVTLRDDSNKQLETDLGRVCSVLLIFQLMSVLFYNAPFIFSNYLLPNLEAQDAIFYGFIVMSFLSFLLPHFVKYKSNLNNKDWIWLNVITLLSESSIILALSMNNFSQAFLASVLLVPFSLLTSPRGNMIKSKLWFMLHPSIMVTSLVLYNYWLYHNGLPASYAEFLEPLKSTILLTSLDSLIYSCWTYPLILLCSLPIWSMHYILSFN</sequence>
<feature type="transmembrane region" description="Helical" evidence="1">
    <location>
        <begin position="503"/>
        <end position="519"/>
    </location>
</feature>
<evidence type="ECO:0000313" key="2">
    <source>
        <dbReference type="EMBL" id="KAK9511283.1"/>
    </source>
</evidence>
<name>A0AAW1DM40_9HEMI</name>
<keyword evidence="1" id="KW-1133">Transmembrane helix</keyword>
<feature type="transmembrane region" description="Helical" evidence="1">
    <location>
        <begin position="413"/>
        <end position="431"/>
    </location>
</feature>
<dbReference type="PIRSF" id="PIRSF036762">
    <property type="entry name" value="GAA1"/>
    <property type="match status" value="1"/>
</dbReference>
<dbReference type="Pfam" id="PF04114">
    <property type="entry name" value="Gaa1"/>
    <property type="match status" value="1"/>
</dbReference>
<keyword evidence="1" id="KW-0812">Transmembrane</keyword>
<evidence type="ECO:0000256" key="1">
    <source>
        <dbReference type="SAM" id="Phobius"/>
    </source>
</evidence>
<dbReference type="InterPro" id="IPR007246">
    <property type="entry name" value="Gaa1"/>
</dbReference>
<feature type="transmembrane region" description="Helical" evidence="1">
    <location>
        <begin position="378"/>
        <end position="401"/>
    </location>
</feature>
<dbReference type="Gene3D" id="3.40.630.10">
    <property type="entry name" value="Zn peptidases"/>
    <property type="match status" value="1"/>
</dbReference>
<protein>
    <recommendedName>
        <fullName evidence="4">Glycosylphosphatidylinositol anchor attachment 1 protein</fullName>
    </recommendedName>
</protein>
<dbReference type="PANTHER" id="PTHR13304:SF0">
    <property type="entry name" value="GLYCOSYLPHOSPHATIDYLINOSITOL ANCHOR ATTACHMENT 1 PROTEIN"/>
    <property type="match status" value="1"/>
</dbReference>
<dbReference type="EMBL" id="JAPXFL010000002">
    <property type="protein sequence ID" value="KAK9511283.1"/>
    <property type="molecule type" value="Genomic_DNA"/>
</dbReference>
<evidence type="ECO:0000313" key="3">
    <source>
        <dbReference type="Proteomes" id="UP001461498"/>
    </source>
</evidence>
<organism evidence="2 3">
    <name type="scientific">Rhynocoris fuscipes</name>
    <dbReference type="NCBI Taxonomy" id="488301"/>
    <lineage>
        <taxon>Eukaryota</taxon>
        <taxon>Metazoa</taxon>
        <taxon>Ecdysozoa</taxon>
        <taxon>Arthropoda</taxon>
        <taxon>Hexapoda</taxon>
        <taxon>Insecta</taxon>
        <taxon>Pterygota</taxon>
        <taxon>Neoptera</taxon>
        <taxon>Paraneoptera</taxon>
        <taxon>Hemiptera</taxon>
        <taxon>Heteroptera</taxon>
        <taxon>Panheteroptera</taxon>
        <taxon>Cimicomorpha</taxon>
        <taxon>Reduviidae</taxon>
        <taxon>Harpactorinae</taxon>
        <taxon>Harpactorini</taxon>
        <taxon>Rhynocoris</taxon>
    </lineage>
</organism>
<dbReference type="PANTHER" id="PTHR13304">
    <property type="entry name" value="GLYCOSYLPHOSPHATIDYLINOSITOL ANCHOR ATTACHMENT 1 PROTEIN"/>
    <property type="match status" value="1"/>
</dbReference>
<keyword evidence="1" id="KW-0472">Membrane</keyword>
<dbReference type="AlphaFoldDB" id="A0AAW1DM40"/>
<comment type="caution">
    <text evidence="2">The sequence shown here is derived from an EMBL/GenBank/DDBJ whole genome shotgun (WGS) entry which is preliminary data.</text>
</comment>
<dbReference type="GO" id="GO:0042765">
    <property type="term" value="C:GPI-anchor transamidase complex"/>
    <property type="evidence" value="ECO:0007669"/>
    <property type="project" value="InterPro"/>
</dbReference>
<evidence type="ECO:0008006" key="4">
    <source>
        <dbReference type="Google" id="ProtNLM"/>
    </source>
</evidence>
<feature type="transmembrane region" description="Helical" evidence="1">
    <location>
        <begin position="451"/>
        <end position="469"/>
    </location>
</feature>
<feature type="transmembrane region" description="Helical" evidence="1">
    <location>
        <begin position="531"/>
        <end position="550"/>
    </location>
</feature>
<keyword evidence="3" id="KW-1185">Reference proteome</keyword>
<dbReference type="GO" id="GO:0016255">
    <property type="term" value="P:attachment of GPI anchor to protein"/>
    <property type="evidence" value="ECO:0007669"/>
    <property type="project" value="TreeGrafter"/>
</dbReference>
<reference evidence="2 3" key="1">
    <citation type="submission" date="2022-12" db="EMBL/GenBank/DDBJ databases">
        <title>Chromosome-level genome assembly of true bugs.</title>
        <authorList>
            <person name="Ma L."/>
            <person name="Li H."/>
        </authorList>
    </citation>
    <scope>NUCLEOTIDE SEQUENCE [LARGE SCALE GENOMIC DNA]</scope>
    <source>
        <strain evidence="2">Lab_2022b</strain>
    </source>
</reference>
<accession>A0AAW1DM40</accession>
<dbReference type="Proteomes" id="UP001461498">
    <property type="component" value="Unassembled WGS sequence"/>
</dbReference>
<gene>
    <name evidence="2" type="ORF">O3M35_005864</name>
</gene>
<proteinExistence type="predicted"/>
<feature type="transmembrane region" description="Helical" evidence="1">
    <location>
        <begin position="481"/>
        <end position="497"/>
    </location>
</feature>